<accession>A0A2U9THH8</accession>
<name>A0A2U9THH8_9GAMM</name>
<dbReference type="InterPro" id="IPR007560">
    <property type="entry name" value="Restrct_endonuc_IV_Mrr"/>
</dbReference>
<dbReference type="InterPro" id="IPR011856">
    <property type="entry name" value="tRNA_endonuc-like_dom_sf"/>
</dbReference>
<evidence type="ECO:0000313" key="5">
    <source>
        <dbReference type="Proteomes" id="UP000249447"/>
    </source>
</evidence>
<dbReference type="InterPro" id="IPR011335">
    <property type="entry name" value="Restrct_endonuc-II-like"/>
</dbReference>
<dbReference type="Proteomes" id="UP000249447">
    <property type="component" value="Chromosome"/>
</dbReference>
<dbReference type="InterPro" id="IPR052906">
    <property type="entry name" value="Type_IV_Methyl-Rstrct_Enzyme"/>
</dbReference>
<feature type="compositionally biased region" description="Basic and acidic residues" evidence="1">
    <location>
        <begin position="226"/>
        <end position="237"/>
    </location>
</feature>
<protein>
    <submittedName>
        <fullName evidence="4">Restriction endonuclease</fullName>
    </submittedName>
</protein>
<evidence type="ECO:0000313" key="4">
    <source>
        <dbReference type="EMBL" id="AWV07540.1"/>
    </source>
</evidence>
<evidence type="ECO:0000256" key="2">
    <source>
        <dbReference type="SAM" id="Phobius"/>
    </source>
</evidence>
<dbReference type="EMBL" id="CP029843">
    <property type="protein sequence ID" value="AWV07540.1"/>
    <property type="molecule type" value="Genomic_DNA"/>
</dbReference>
<dbReference type="PANTHER" id="PTHR30015:SF7">
    <property type="entry name" value="TYPE IV METHYL-DIRECTED RESTRICTION ENZYME ECOKMRR"/>
    <property type="match status" value="1"/>
</dbReference>
<keyword evidence="2" id="KW-0812">Transmembrane</keyword>
<evidence type="ECO:0000256" key="1">
    <source>
        <dbReference type="SAM" id="MobiDB-lite"/>
    </source>
</evidence>
<dbReference type="SUPFAM" id="SSF52980">
    <property type="entry name" value="Restriction endonuclease-like"/>
    <property type="match status" value="1"/>
</dbReference>
<dbReference type="Pfam" id="PF04471">
    <property type="entry name" value="Mrr_cat"/>
    <property type="match status" value="1"/>
</dbReference>
<dbReference type="KEGG" id="lmb:C9I47_1851"/>
<evidence type="ECO:0000259" key="3">
    <source>
        <dbReference type="Pfam" id="PF04471"/>
    </source>
</evidence>
<keyword evidence="4" id="KW-0378">Hydrolase</keyword>
<dbReference type="PANTHER" id="PTHR30015">
    <property type="entry name" value="MRR RESTRICTION SYSTEM PROTEIN"/>
    <property type="match status" value="1"/>
</dbReference>
<keyword evidence="2" id="KW-1133">Transmembrane helix</keyword>
<keyword evidence="4" id="KW-0255">Endonuclease</keyword>
<dbReference type="GO" id="GO:0009307">
    <property type="term" value="P:DNA restriction-modification system"/>
    <property type="evidence" value="ECO:0007669"/>
    <property type="project" value="InterPro"/>
</dbReference>
<keyword evidence="4" id="KW-0540">Nuclease</keyword>
<dbReference type="GO" id="GO:0015666">
    <property type="term" value="F:restriction endodeoxyribonuclease activity"/>
    <property type="evidence" value="ECO:0007669"/>
    <property type="project" value="TreeGrafter"/>
</dbReference>
<keyword evidence="5" id="KW-1185">Reference proteome</keyword>
<dbReference type="GO" id="GO:0003677">
    <property type="term" value="F:DNA binding"/>
    <property type="evidence" value="ECO:0007669"/>
    <property type="project" value="InterPro"/>
</dbReference>
<feature type="transmembrane region" description="Helical" evidence="2">
    <location>
        <begin position="144"/>
        <end position="165"/>
    </location>
</feature>
<feature type="region of interest" description="Disordered" evidence="1">
    <location>
        <begin position="107"/>
        <end position="136"/>
    </location>
</feature>
<sequence>MAEHYRRQGYDVEHVGTGGSGQRFDGGIDLKLRRDDAYVLVQAKHWNAFQVTHNPVHELLGVMVTESATGAILVTSGEFTPRAIEAASRQGHVQLVDGDALREMLGPIEDDPEVGRSPMVPRSGRSAARGRRDSAVGGRNGNRAWLWIAVVGGMVSVLLAGGWLYQRAGTGGAASGIAAGETAGETAPGAVPPDAAVLVQPARAAEAAPVAHGPAGLRQASPPTDVQDRESRRRADEAMEVIGADTPEM</sequence>
<feature type="domain" description="Restriction endonuclease type IV Mrr" evidence="3">
    <location>
        <begin position="2"/>
        <end position="105"/>
    </location>
</feature>
<dbReference type="Gene3D" id="3.40.1350.10">
    <property type="match status" value="1"/>
</dbReference>
<gene>
    <name evidence="4" type="ORF">C9I47_1851</name>
</gene>
<proteinExistence type="predicted"/>
<dbReference type="AlphaFoldDB" id="A0A2U9THH8"/>
<keyword evidence="2" id="KW-0472">Membrane</keyword>
<feature type="region of interest" description="Disordered" evidence="1">
    <location>
        <begin position="207"/>
        <end position="249"/>
    </location>
</feature>
<organism evidence="4 5">
    <name type="scientific">Marilutibacter maris</name>
    <dbReference type="NCBI Taxonomy" id="1605891"/>
    <lineage>
        <taxon>Bacteria</taxon>
        <taxon>Pseudomonadati</taxon>
        <taxon>Pseudomonadota</taxon>
        <taxon>Gammaproteobacteria</taxon>
        <taxon>Lysobacterales</taxon>
        <taxon>Lysobacteraceae</taxon>
        <taxon>Marilutibacter</taxon>
    </lineage>
</organism>
<reference evidence="4 5" key="1">
    <citation type="submission" date="2018-05" db="EMBL/GenBank/DDBJ databases">
        <title>The complete genome of Lysobacter maris HZ9B, a marine bacterium antagonistic against terrestrial plant pathogens.</title>
        <authorList>
            <person name="Zhang X.-Q."/>
        </authorList>
    </citation>
    <scope>NUCLEOTIDE SEQUENCE [LARGE SCALE GENOMIC DNA]</scope>
    <source>
        <strain evidence="4 5">HZ9B</strain>
    </source>
</reference>